<dbReference type="RefSeq" id="XP_025834873.1">
    <property type="nucleotide sequence ID" value="XM_025979088.1"/>
</dbReference>
<evidence type="ECO:0000313" key="1">
    <source>
        <dbReference type="Proteomes" id="UP000192223"/>
    </source>
</evidence>
<dbReference type="Proteomes" id="UP000192223">
    <property type="component" value="Unplaced"/>
</dbReference>
<organism evidence="1 2">
    <name type="scientific">Agrilus planipennis</name>
    <name type="common">Emerald ash borer</name>
    <name type="synonym">Agrilus marcopoli</name>
    <dbReference type="NCBI Taxonomy" id="224129"/>
    <lineage>
        <taxon>Eukaryota</taxon>
        <taxon>Metazoa</taxon>
        <taxon>Ecdysozoa</taxon>
        <taxon>Arthropoda</taxon>
        <taxon>Hexapoda</taxon>
        <taxon>Insecta</taxon>
        <taxon>Pterygota</taxon>
        <taxon>Neoptera</taxon>
        <taxon>Endopterygota</taxon>
        <taxon>Coleoptera</taxon>
        <taxon>Polyphaga</taxon>
        <taxon>Elateriformia</taxon>
        <taxon>Buprestoidea</taxon>
        <taxon>Buprestidae</taxon>
        <taxon>Agrilinae</taxon>
        <taxon>Agrilus</taxon>
    </lineage>
</organism>
<dbReference type="GeneID" id="108740013"/>
<dbReference type="KEGG" id="apln:108740013"/>
<protein>
    <submittedName>
        <fullName evidence="2">Uncharacterized protein LOC108740013</fullName>
    </submittedName>
</protein>
<gene>
    <name evidence="2" type="primary">LOC108740013</name>
</gene>
<dbReference type="InParanoid" id="A0A7F5RFY1"/>
<keyword evidence="1" id="KW-1185">Reference proteome</keyword>
<accession>A0A7F5RFY1</accession>
<dbReference type="AlphaFoldDB" id="A0A7F5RFY1"/>
<sequence length="218" mass="24696">MKSTVVIVIGVVTTAIVTIEAGPLDHFLNGLQPQNHFLEQKFNRSLEEFRRVLSHNDPFIIPRRMVSGKLFDFSFDSVVYSGFSDFVLQYFNIDVTQESATASLYIKKLCLEANNVHFKMITSASTIEIKRAEIIFRDLSYDAYGQFNVLLRRLDALISFNRVEKIEVYINGYIFGIPIKVSGNQPILGDIFNIVSAESNAFLDVFIKLVVNLALLSL</sequence>
<proteinExistence type="predicted"/>
<evidence type="ECO:0000313" key="2">
    <source>
        <dbReference type="RefSeq" id="XP_025834873.1"/>
    </source>
</evidence>
<reference evidence="2" key="1">
    <citation type="submission" date="2025-08" db="UniProtKB">
        <authorList>
            <consortium name="RefSeq"/>
        </authorList>
    </citation>
    <scope>IDENTIFICATION</scope>
    <source>
        <tissue evidence="2">Entire body</tissue>
    </source>
</reference>
<name>A0A7F5RFY1_AGRPL</name>